<dbReference type="AlphaFoldDB" id="A0A1A6HVI0"/>
<evidence type="ECO:0000313" key="2">
    <source>
        <dbReference type="Proteomes" id="UP000092124"/>
    </source>
</evidence>
<evidence type="ECO:0000313" key="1">
    <source>
        <dbReference type="EMBL" id="OBS82463.1"/>
    </source>
</evidence>
<sequence length="26" mass="3245">MNFWQLENCVNLKRFVRMIRVHPLIS</sequence>
<name>A0A1A6HVI0_NEOLE</name>
<reference evidence="1 2" key="1">
    <citation type="submission" date="2016-06" db="EMBL/GenBank/DDBJ databases">
        <title>The Draft Genome Sequence and Annotation of the Desert Woodrat Neotoma lepida.</title>
        <authorList>
            <person name="Campbell M."/>
            <person name="Oakeson K.F."/>
            <person name="Yandell M."/>
            <person name="Halpert J.R."/>
            <person name="Dearing D."/>
        </authorList>
    </citation>
    <scope>NUCLEOTIDE SEQUENCE [LARGE SCALE GENOMIC DNA]</scope>
    <source>
        <strain evidence="1">417</strain>
        <tissue evidence="1">Liver</tissue>
    </source>
</reference>
<dbReference type="EMBL" id="LZPO01008037">
    <property type="protein sequence ID" value="OBS82463.1"/>
    <property type="molecule type" value="Genomic_DNA"/>
</dbReference>
<gene>
    <name evidence="1" type="ORF">A6R68_23549</name>
</gene>
<dbReference type="Proteomes" id="UP000092124">
    <property type="component" value="Unassembled WGS sequence"/>
</dbReference>
<organism evidence="1 2">
    <name type="scientific">Neotoma lepida</name>
    <name type="common">Desert woodrat</name>
    <dbReference type="NCBI Taxonomy" id="56216"/>
    <lineage>
        <taxon>Eukaryota</taxon>
        <taxon>Metazoa</taxon>
        <taxon>Chordata</taxon>
        <taxon>Craniata</taxon>
        <taxon>Vertebrata</taxon>
        <taxon>Euteleostomi</taxon>
        <taxon>Mammalia</taxon>
        <taxon>Eutheria</taxon>
        <taxon>Euarchontoglires</taxon>
        <taxon>Glires</taxon>
        <taxon>Rodentia</taxon>
        <taxon>Myomorpha</taxon>
        <taxon>Muroidea</taxon>
        <taxon>Cricetidae</taxon>
        <taxon>Neotominae</taxon>
        <taxon>Neotoma</taxon>
    </lineage>
</organism>
<protein>
    <submittedName>
        <fullName evidence="1">Uncharacterized protein</fullName>
    </submittedName>
</protein>
<accession>A0A1A6HVI0</accession>
<proteinExistence type="predicted"/>
<comment type="caution">
    <text evidence="1">The sequence shown here is derived from an EMBL/GenBank/DDBJ whole genome shotgun (WGS) entry which is preliminary data.</text>
</comment>
<keyword evidence="2" id="KW-1185">Reference proteome</keyword>